<evidence type="ECO:0000313" key="4">
    <source>
        <dbReference type="Proteomes" id="UP000001231"/>
    </source>
</evidence>
<dbReference type="eggNOG" id="COG0793">
    <property type="taxonomic scope" value="Bacteria"/>
</dbReference>
<dbReference type="GO" id="GO:0007165">
    <property type="term" value="P:signal transduction"/>
    <property type="evidence" value="ECO:0007669"/>
    <property type="project" value="TreeGrafter"/>
</dbReference>
<feature type="signal peptide" evidence="1">
    <location>
        <begin position="1"/>
        <end position="22"/>
    </location>
</feature>
<feature type="chain" id="PRO_5002982212" evidence="1">
    <location>
        <begin position="23"/>
        <end position="487"/>
    </location>
</feature>
<name>C7R7R7_KANKD</name>
<dbReference type="HOGENOM" id="CLU_045507_0_0_6"/>
<dbReference type="AlphaFoldDB" id="C7R7R7"/>
<gene>
    <name evidence="3" type="ordered locus">Kkor_2190</name>
</gene>
<dbReference type="PANTHER" id="PTHR32060:SF30">
    <property type="entry name" value="CARBOXY-TERMINAL PROCESSING PROTEASE CTPA"/>
    <property type="match status" value="1"/>
</dbReference>
<sequence>MRFILYCVVGCFICSGVSVATAKSGNNCHENMKWLIETFSKNDAGYQHIVDKKGTHSINEHNTKHLEHASLIEQPEECEQLMKSLLDYFRTGHIGIRYQAKSSSTEPMSNEQLKLKFQSHAKHPINIAKFEQNIIQQENKDFEGIWKSGNYTIGITKADDEYIGFIIEADGVYWHPGQIKLHFKESNSNWSGQFYMRDHSPRAIDSVKLFSNNILKTGISTWYRLQPEVKLTKEEKQYIEFIEKDEPYFKILSDSTAYIRIPSFAYENKVKIDSLVKDNLDLINARENLIIDIRGNGGGSDASYSSLIPLLYTNPIETVGTKLLSTPLNNSKYEQILNSDDWSDEDKKWIKSLHDKLIQNVGGFIRPNQYAISVHEEEKIMAKPAKVAIIIDEANGSTAEQFLLAAKQSHKVKLFGRTTMGVLDVSNVHQVDSPDGQFRLWYATSLTERLPGFPIDDIGIQPDYFIHDSTPEHLWLRAVKKKIELDR</sequence>
<dbReference type="GO" id="GO:0030288">
    <property type="term" value="C:outer membrane-bounded periplasmic space"/>
    <property type="evidence" value="ECO:0007669"/>
    <property type="project" value="TreeGrafter"/>
</dbReference>
<dbReference type="InParanoid" id="C7R7R7"/>
<organism evidence="3 4">
    <name type="scientific">Kangiella koreensis (strain DSM 16069 / JCM 12317 / KCTC 12182 / SW-125)</name>
    <dbReference type="NCBI Taxonomy" id="523791"/>
    <lineage>
        <taxon>Bacteria</taxon>
        <taxon>Pseudomonadati</taxon>
        <taxon>Pseudomonadota</taxon>
        <taxon>Gammaproteobacteria</taxon>
        <taxon>Kangiellales</taxon>
        <taxon>Kangiellaceae</taxon>
        <taxon>Kangiella</taxon>
    </lineage>
</organism>
<dbReference type="EMBL" id="CP001707">
    <property type="protein sequence ID" value="ACV27600.1"/>
    <property type="molecule type" value="Genomic_DNA"/>
</dbReference>
<dbReference type="Gene3D" id="3.90.226.10">
    <property type="entry name" value="2-enoyl-CoA Hydratase, Chain A, domain 1"/>
    <property type="match status" value="1"/>
</dbReference>
<dbReference type="GO" id="GO:0004175">
    <property type="term" value="F:endopeptidase activity"/>
    <property type="evidence" value="ECO:0007669"/>
    <property type="project" value="TreeGrafter"/>
</dbReference>
<dbReference type="GO" id="GO:0006508">
    <property type="term" value="P:proteolysis"/>
    <property type="evidence" value="ECO:0007669"/>
    <property type="project" value="InterPro"/>
</dbReference>
<dbReference type="RefSeq" id="WP_015781205.1">
    <property type="nucleotide sequence ID" value="NC_013166.1"/>
</dbReference>
<evidence type="ECO:0000256" key="1">
    <source>
        <dbReference type="SAM" id="SignalP"/>
    </source>
</evidence>
<dbReference type="InterPro" id="IPR005151">
    <property type="entry name" value="Tail-specific_protease"/>
</dbReference>
<dbReference type="OrthoDB" id="9758793at2"/>
<keyword evidence="1" id="KW-0732">Signal</keyword>
<proteinExistence type="predicted"/>
<evidence type="ECO:0000259" key="2">
    <source>
        <dbReference type="Pfam" id="PF03572"/>
    </source>
</evidence>
<dbReference type="PANTHER" id="PTHR32060">
    <property type="entry name" value="TAIL-SPECIFIC PROTEASE"/>
    <property type="match status" value="1"/>
</dbReference>
<keyword evidence="4" id="KW-1185">Reference proteome</keyword>
<dbReference type="InterPro" id="IPR029045">
    <property type="entry name" value="ClpP/crotonase-like_dom_sf"/>
</dbReference>
<dbReference type="GO" id="GO:0008236">
    <property type="term" value="F:serine-type peptidase activity"/>
    <property type="evidence" value="ECO:0007669"/>
    <property type="project" value="InterPro"/>
</dbReference>
<feature type="domain" description="Tail specific protease" evidence="2">
    <location>
        <begin position="256"/>
        <end position="464"/>
    </location>
</feature>
<dbReference type="STRING" id="523791.Kkor_2190"/>
<evidence type="ECO:0000313" key="3">
    <source>
        <dbReference type="EMBL" id="ACV27600.1"/>
    </source>
</evidence>
<reference evidence="3 4" key="1">
    <citation type="journal article" date="2009" name="Stand. Genomic Sci.">
        <title>Complete genome sequence of Kangiella koreensis type strain (SW-125).</title>
        <authorList>
            <person name="Han C."/>
            <person name="Sikorski J."/>
            <person name="Lapidus A."/>
            <person name="Nolan M."/>
            <person name="Glavina Del Rio T."/>
            <person name="Tice H."/>
            <person name="Cheng J.F."/>
            <person name="Lucas S."/>
            <person name="Chen F."/>
            <person name="Copeland A."/>
            <person name="Ivanova N."/>
            <person name="Mavromatis K."/>
            <person name="Ovchinnikova G."/>
            <person name="Pati A."/>
            <person name="Bruce D."/>
            <person name="Goodwin L."/>
            <person name="Pitluck S."/>
            <person name="Chen A."/>
            <person name="Palaniappan K."/>
            <person name="Land M."/>
            <person name="Hauser L."/>
            <person name="Chang Y.J."/>
            <person name="Jeffries C.D."/>
            <person name="Chain P."/>
            <person name="Saunders E."/>
            <person name="Brettin T."/>
            <person name="Goker M."/>
            <person name="Tindall B.J."/>
            <person name="Bristow J."/>
            <person name="Eisen J.A."/>
            <person name="Markowitz V."/>
            <person name="Hugenholtz P."/>
            <person name="Kyrpides N.C."/>
            <person name="Klenk H.P."/>
            <person name="Detter J.C."/>
        </authorList>
    </citation>
    <scope>NUCLEOTIDE SEQUENCE [LARGE SCALE GENOMIC DNA]</scope>
    <source>
        <strain evidence="4">DSM 16069 / KCTC 12182 / SW-125</strain>
    </source>
</reference>
<dbReference type="Pfam" id="PF03572">
    <property type="entry name" value="Peptidase_S41"/>
    <property type="match status" value="1"/>
</dbReference>
<protein>
    <submittedName>
        <fullName evidence="3">Peptidase S41</fullName>
    </submittedName>
</protein>
<dbReference type="Proteomes" id="UP000001231">
    <property type="component" value="Chromosome"/>
</dbReference>
<dbReference type="SUPFAM" id="SSF52096">
    <property type="entry name" value="ClpP/crotonase"/>
    <property type="match status" value="1"/>
</dbReference>
<accession>C7R7R7</accession>
<dbReference type="KEGG" id="kko:Kkor_2190"/>